<gene>
    <name evidence="1" type="ORF">L3Q82_018636</name>
</gene>
<keyword evidence="2" id="KW-1185">Reference proteome</keyword>
<dbReference type="EMBL" id="CM041552">
    <property type="protein sequence ID" value="KAI3354087.1"/>
    <property type="molecule type" value="Genomic_DNA"/>
</dbReference>
<reference evidence="1" key="1">
    <citation type="submission" date="2022-04" db="EMBL/GenBank/DDBJ databases">
        <title>Jade perch genome.</title>
        <authorList>
            <person name="Chao B."/>
        </authorList>
    </citation>
    <scope>NUCLEOTIDE SEQUENCE</scope>
    <source>
        <strain evidence="1">CB-2022</strain>
    </source>
</reference>
<comment type="caution">
    <text evidence="1">The sequence shown here is derived from an EMBL/GenBank/DDBJ whole genome shotgun (WGS) entry which is preliminary data.</text>
</comment>
<accession>A0ACB8VEG9</accession>
<evidence type="ECO:0000313" key="2">
    <source>
        <dbReference type="Proteomes" id="UP000831701"/>
    </source>
</evidence>
<protein>
    <submittedName>
        <fullName evidence="1">Uncharacterized protein</fullName>
    </submittedName>
</protein>
<sequence length="1269" mass="141486">MVQGVSEIAAVCVGLIGLIGAAATTGLPMWKVTAFIGENIIVMETRWEGLWMNCFRQANIRMQCKVYDSLLYLPPDLQAARGLMCCSLALSGLGLLVAVAGMRCTSCLWGNDRAKSVILKVAGGMQFLACICVFIPVSWTGHVIIRDFYNPLLIDAQRRELGEALYIGWVTGAFLFASAVLFVCRCLPSDKASFDVYHPPNLLGYKPTPDKYTPMSYHPISNVSSLYSNACQPSLQIDATAGPQPTTPLQHIPQVMTTDGALINPPVVYNPGLPESASLLYQGNEAQHSMLSSNHVGSMYAPRNSLYMSQNATPYALTYNPTASYQSSFYPVPHTPVFIGYKASRIQSDTSHHSGSSAGCVRDGCGSDASLLSLRIQGPASYQHESPRAEKLTINVKFDSGGRTMAKRKGLLFPLLYFMAEFWLTSQQVLRIVVVSAHFESTGGIFETLENEPISVEELAFKFAVTNINRNRTLMPNTTLTYDIQRINLFDSFEASRRACDQLALGVGAVFGPSHSSSVSAVQSICNALEVPHIQTRWKHPSVDNKDSFYINLYPEYTSISRAVLDIVQYYKWKTVTVVYEDATGLIRLQELIKAPSRYSIKIKIRQLPTGSKDARPLLKEMKKGKEFYVIFDCSYQTSADVLKQILSMGMMTEYYHFFFTTLDLFALDLEPYRYSGVNMTGFRLLNIDSPQVASVVERWAMERLQAPSKAESGMMEGMMTTEAALMYDAVYMVAAASQRASQITVSSLQCHRHKPWRFGSRFMNMLKDAQWNGLTGQIIINKTDGLRKEFDLDVISLKEDGLEKIGVWNSQTGLNLTENNKDSSTNVTDSMANRTLIVTTILENPYVMYKKSDKPLYGNDRFEGYCLDLLKELSNILGFSYEVKLVSDGKYGAQNDKGEWNGMVRELIDHVADLAVAPLTITYVREKVIDFSKPFMTLGISILYHKPNGTNPGVFSFLNPLSPDIWMYVLLACLGVSCVLFVIARFTPYEWYNPHPCNPDSDVVENNFTLINSVWFGVGALMQQGSELMPKALSTRIVGGIWWFFTLIIISSYTANLAAFLTVERMDSPIDSADDLAKQTKIEYGAVRDGSTMTFFKKSKISTYEKMWAFMSSRKNTALVKNNREGIQRVLTTDYALLMESTSIEYISQRNCNLTQIGGLIDSKGYGVGTPIGSPYRDKVTIAILQLQEEGKLHMMKEKWWRGNGCPEEDSKEASALGVENIGGIFIVLAAGLVLSVFVAIGEFIYKSRKNLDIEEVSVGQCEWHNKY</sequence>
<dbReference type="Proteomes" id="UP000831701">
    <property type="component" value="Chromosome 22"/>
</dbReference>
<organism evidence="1 2">
    <name type="scientific">Scortum barcoo</name>
    <name type="common">barcoo grunter</name>
    <dbReference type="NCBI Taxonomy" id="214431"/>
    <lineage>
        <taxon>Eukaryota</taxon>
        <taxon>Metazoa</taxon>
        <taxon>Chordata</taxon>
        <taxon>Craniata</taxon>
        <taxon>Vertebrata</taxon>
        <taxon>Euteleostomi</taxon>
        <taxon>Actinopterygii</taxon>
        <taxon>Neopterygii</taxon>
        <taxon>Teleostei</taxon>
        <taxon>Neoteleostei</taxon>
        <taxon>Acanthomorphata</taxon>
        <taxon>Eupercaria</taxon>
        <taxon>Centrarchiformes</taxon>
        <taxon>Terapontoidei</taxon>
        <taxon>Terapontidae</taxon>
        <taxon>Scortum</taxon>
    </lineage>
</organism>
<proteinExistence type="predicted"/>
<evidence type="ECO:0000313" key="1">
    <source>
        <dbReference type="EMBL" id="KAI3354087.1"/>
    </source>
</evidence>
<name>A0ACB8VEG9_9TELE</name>